<name>F2KS73_ARCVS</name>
<dbReference type="GO" id="GO:0046872">
    <property type="term" value="F:metal ion binding"/>
    <property type="evidence" value="ECO:0007669"/>
    <property type="project" value="InterPro"/>
</dbReference>
<dbReference type="GO" id="GO:0005524">
    <property type="term" value="F:ATP binding"/>
    <property type="evidence" value="ECO:0007669"/>
    <property type="project" value="UniProtKB-UniRule"/>
</dbReference>
<dbReference type="PROSITE" id="PS50975">
    <property type="entry name" value="ATP_GRASP"/>
    <property type="match status" value="1"/>
</dbReference>
<protein>
    <recommendedName>
        <fullName evidence="2">acetate--CoA ligase (ADP-forming)</fullName>
        <ecNumber evidence="2">6.2.1.13</ecNumber>
    </recommendedName>
</protein>
<evidence type="ECO:0000259" key="7">
    <source>
        <dbReference type="PROSITE" id="PS50975"/>
    </source>
</evidence>
<evidence type="ECO:0000256" key="6">
    <source>
        <dbReference type="PROSITE-ProRule" id="PRU00409"/>
    </source>
</evidence>
<dbReference type="AlphaFoldDB" id="F2KS73"/>
<dbReference type="InterPro" id="IPR013815">
    <property type="entry name" value="ATP_grasp_subdomain_1"/>
</dbReference>
<feature type="domain" description="ATP-grasp" evidence="7">
    <location>
        <begin position="451"/>
        <end position="487"/>
    </location>
</feature>
<dbReference type="SUPFAM" id="SSF51735">
    <property type="entry name" value="NAD(P)-binding Rossmann-fold domains"/>
    <property type="match status" value="1"/>
</dbReference>
<keyword evidence="9" id="KW-1185">Reference proteome</keyword>
<dbReference type="KEGG" id="ave:Arcve_2019"/>
<gene>
    <name evidence="8" type="ordered locus">Arcve_2019</name>
</gene>
<dbReference type="InterPro" id="IPR051538">
    <property type="entry name" value="Acyl-CoA_Synth/Transferase"/>
</dbReference>
<organism evidence="8 9">
    <name type="scientific">Archaeoglobus veneficus (strain DSM 11195 / SNP6)</name>
    <dbReference type="NCBI Taxonomy" id="693661"/>
    <lineage>
        <taxon>Archaea</taxon>
        <taxon>Methanobacteriati</taxon>
        <taxon>Methanobacteriota</taxon>
        <taxon>Archaeoglobi</taxon>
        <taxon>Archaeoglobales</taxon>
        <taxon>Archaeoglobaceae</taxon>
        <taxon>Archaeoglobus</taxon>
    </lineage>
</organism>
<dbReference type="Gene3D" id="3.40.50.720">
    <property type="entry name" value="NAD(P)-binding Rossmann-like Domain"/>
    <property type="match status" value="1"/>
</dbReference>
<dbReference type="eggNOG" id="arCOG01340">
    <property type="taxonomic scope" value="Archaea"/>
</dbReference>
<dbReference type="STRING" id="693661.Arcve_2019"/>
<dbReference type="Pfam" id="PF13607">
    <property type="entry name" value="Succ_CoA_lig"/>
    <property type="match status" value="1"/>
</dbReference>
<dbReference type="InterPro" id="IPR011761">
    <property type="entry name" value="ATP-grasp"/>
</dbReference>
<dbReference type="InterPro" id="IPR016102">
    <property type="entry name" value="Succinyl-CoA_synth-like"/>
</dbReference>
<dbReference type="FunFam" id="3.30.1490.20:FF:000020">
    <property type="entry name" value="Protein lysine acetyltransferase"/>
    <property type="match status" value="1"/>
</dbReference>
<dbReference type="Pfam" id="PF13380">
    <property type="entry name" value="CoA_binding_2"/>
    <property type="match status" value="1"/>
</dbReference>
<dbReference type="SUPFAM" id="SSF56059">
    <property type="entry name" value="Glutathione synthetase ATP-binding domain-like"/>
    <property type="match status" value="1"/>
</dbReference>
<dbReference type="OrthoDB" id="50180at2157"/>
<dbReference type="Pfam" id="PF13549">
    <property type="entry name" value="ATP-grasp_5"/>
    <property type="match status" value="1"/>
</dbReference>
<dbReference type="Proteomes" id="UP000008136">
    <property type="component" value="Chromosome"/>
</dbReference>
<comment type="catalytic activity">
    <reaction evidence="1">
        <text>acetate + ATP + CoA = acetyl-CoA + ADP + phosphate</text>
        <dbReference type="Rhea" id="RHEA:15081"/>
        <dbReference type="ChEBI" id="CHEBI:30089"/>
        <dbReference type="ChEBI" id="CHEBI:30616"/>
        <dbReference type="ChEBI" id="CHEBI:43474"/>
        <dbReference type="ChEBI" id="CHEBI:57287"/>
        <dbReference type="ChEBI" id="CHEBI:57288"/>
        <dbReference type="ChEBI" id="CHEBI:456216"/>
        <dbReference type="EC" id="6.2.1.13"/>
    </reaction>
</comment>
<evidence type="ECO:0000256" key="4">
    <source>
        <dbReference type="ARBA" id="ARBA00022741"/>
    </source>
</evidence>
<dbReference type="InterPro" id="IPR036291">
    <property type="entry name" value="NAD(P)-bd_dom_sf"/>
</dbReference>
<dbReference type="Gene3D" id="3.40.50.261">
    <property type="entry name" value="Succinyl-CoA synthetase domains"/>
    <property type="match status" value="2"/>
</dbReference>
<dbReference type="EMBL" id="CP002588">
    <property type="protein sequence ID" value="AEA48012.1"/>
    <property type="molecule type" value="Genomic_DNA"/>
</dbReference>
<proteinExistence type="predicted"/>
<keyword evidence="4 6" id="KW-0547">Nucleotide-binding</keyword>
<dbReference type="SUPFAM" id="SSF52210">
    <property type="entry name" value="Succinyl-CoA synthetase domains"/>
    <property type="match status" value="2"/>
</dbReference>
<dbReference type="InterPro" id="IPR032875">
    <property type="entry name" value="Succ_CoA_lig_flav_dom"/>
</dbReference>
<dbReference type="SMART" id="SM00881">
    <property type="entry name" value="CoA_binding"/>
    <property type="match status" value="1"/>
</dbReference>
<evidence type="ECO:0000256" key="1">
    <source>
        <dbReference type="ARBA" id="ARBA00001619"/>
    </source>
</evidence>
<dbReference type="GeneID" id="10395152"/>
<reference evidence="8 9" key="1">
    <citation type="submission" date="2011-03" db="EMBL/GenBank/DDBJ databases">
        <title>The complete genome of Archaeoglobus veneficus SNP6.</title>
        <authorList>
            <consortium name="US DOE Joint Genome Institute (JGI-PGF)"/>
            <person name="Lucas S."/>
            <person name="Copeland A."/>
            <person name="Lapidus A."/>
            <person name="Bruce D."/>
            <person name="Goodwin L."/>
            <person name="Pitluck S."/>
            <person name="Kyrpides N."/>
            <person name="Mavromatis K."/>
            <person name="Pagani I."/>
            <person name="Ivanova N."/>
            <person name="Mikhailova N."/>
            <person name="Lu M."/>
            <person name="Detter J.C."/>
            <person name="Tapia R."/>
            <person name="Han C."/>
            <person name="Land M."/>
            <person name="Hauser L."/>
            <person name="Markowitz V."/>
            <person name="Cheng J.-F."/>
            <person name="Hugenholtz P."/>
            <person name="Woyke T."/>
            <person name="Wu D."/>
            <person name="Spring S."/>
            <person name="Brambilla E."/>
            <person name="Klenk H.-P."/>
            <person name="Eisen J.A."/>
        </authorList>
    </citation>
    <scope>NUCLEOTIDE SEQUENCE [LARGE SCALE GENOMIC DNA]</scope>
    <source>
        <strain>SNP6</strain>
    </source>
</reference>
<keyword evidence="3" id="KW-0436">Ligase</keyword>
<evidence type="ECO:0000313" key="9">
    <source>
        <dbReference type="Proteomes" id="UP000008136"/>
    </source>
</evidence>
<evidence type="ECO:0000256" key="3">
    <source>
        <dbReference type="ARBA" id="ARBA00022598"/>
    </source>
</evidence>
<dbReference type="GO" id="GO:0043758">
    <property type="term" value="F:acetate-CoA ligase (ADP-forming) activity"/>
    <property type="evidence" value="ECO:0007669"/>
    <property type="project" value="UniProtKB-EC"/>
</dbReference>
<dbReference type="HOGENOM" id="CLU_007415_3_1_2"/>
<keyword evidence="5 6" id="KW-0067">ATP-binding</keyword>
<sequence length="659" mass="71936">MLFEPRSVAVVGATPKEGKVGNAILKNLKKFRGKVYAVNPSYSEILGFPCYPSLLDAPDVDLAVIAIPAASVLEVVEQCGKKGVKNVVVISAGFEEAGREGAKLEARLVEICRKYGIKLVGPNCLGIINCHNGLNATFSSSTPKPGNIAFLSQSGAFVLAVIEYFNAVGLGFSKIVSLGNKAVLDESDFMEMLADDRHTDVIMLYLEGIENGRKFMEVARKLSKVKPVIALKSGKTDAGARAASSHTGSIAGSYEACAAAFRQSGVINASSSEELFDFARLLAKYQDVDGDVAIVTNSGGPGVMAADAVEEANLRLASFSKETIDSLKSTLPPEANFYNPVDVLGDADAERFIRALECVAADEQVGSIIAILAPTARIDFEKASLFRTEKPVVTCFMGWSRSDFFDPVRAVKALSALYRYVRIKERKERSGRTYEFDIEAIRKAMEKRMPFEILKACGIPAPRYGVVRTADEAVKIADSIGYPVAMKVLSPEIVHKTDVGCVKLDVEREEVRRAFIEIVTRAEMLGDVRIDGVLIQQMIKGGKEVIVGMKRDPSFGPMLMFGLGGIYVEVFRDVTFRIAPVTENDAYEMIREVKSYRLLRGVRGEKPCDIDSIADVILKMSQLSIEIPQIMEMEINPLKVFEDGCYALDFKITCRGGKI</sequence>
<dbReference type="Gene3D" id="3.30.470.20">
    <property type="entry name" value="ATP-grasp fold, B domain"/>
    <property type="match status" value="1"/>
</dbReference>
<dbReference type="eggNOG" id="arCOG01338">
    <property type="taxonomic scope" value="Archaea"/>
</dbReference>
<dbReference type="PANTHER" id="PTHR43334">
    <property type="entry name" value="ACETATE--COA LIGASE [ADP-FORMING]"/>
    <property type="match status" value="1"/>
</dbReference>
<dbReference type="InterPro" id="IPR003781">
    <property type="entry name" value="CoA-bd"/>
</dbReference>
<dbReference type="Gene3D" id="3.30.1490.20">
    <property type="entry name" value="ATP-grasp fold, A domain"/>
    <property type="match status" value="1"/>
</dbReference>
<dbReference type="RefSeq" id="WP_013684664.1">
    <property type="nucleotide sequence ID" value="NC_015320.1"/>
</dbReference>
<evidence type="ECO:0000313" key="8">
    <source>
        <dbReference type="EMBL" id="AEA48012.1"/>
    </source>
</evidence>
<evidence type="ECO:0000256" key="2">
    <source>
        <dbReference type="ARBA" id="ARBA00012957"/>
    </source>
</evidence>
<evidence type="ECO:0000256" key="5">
    <source>
        <dbReference type="ARBA" id="ARBA00022840"/>
    </source>
</evidence>
<accession>F2KS73</accession>
<dbReference type="PANTHER" id="PTHR43334:SF1">
    <property type="entry name" value="3-HYDROXYPROPIONATE--COA LIGASE [ADP-FORMING]"/>
    <property type="match status" value="1"/>
</dbReference>
<dbReference type="EC" id="6.2.1.13" evidence="2"/>